<evidence type="ECO:0000256" key="3">
    <source>
        <dbReference type="ARBA" id="ARBA00004679"/>
    </source>
</evidence>
<dbReference type="InterPro" id="IPR035966">
    <property type="entry name" value="PKF_sf"/>
</dbReference>
<keyword evidence="6" id="KW-0808">Transferase</keyword>
<keyword evidence="5" id="KW-0963">Cytoplasm</keyword>
<comment type="subcellular location">
    <subcellularLocation>
        <location evidence="2">Cytoplasm</location>
    </subcellularLocation>
</comment>
<evidence type="ECO:0000256" key="11">
    <source>
        <dbReference type="ARBA" id="ARBA00022842"/>
    </source>
</evidence>
<comment type="cofactor">
    <cofactor evidence="1">
        <name>Mg(2+)</name>
        <dbReference type="ChEBI" id="CHEBI:18420"/>
    </cofactor>
</comment>
<dbReference type="GO" id="GO:0030388">
    <property type="term" value="P:fructose 1,6-bisphosphate metabolic process"/>
    <property type="evidence" value="ECO:0007669"/>
    <property type="project" value="TreeGrafter"/>
</dbReference>
<dbReference type="UniPathway" id="UPA00109">
    <property type="reaction ID" value="UER00182"/>
</dbReference>
<comment type="similarity">
    <text evidence="13">Belongs to the phosphofructokinase type A (PFKA) family.</text>
</comment>
<dbReference type="GO" id="GO:0061621">
    <property type="term" value="P:canonical glycolysis"/>
    <property type="evidence" value="ECO:0007669"/>
    <property type="project" value="TreeGrafter"/>
</dbReference>
<dbReference type="GO" id="GO:0006002">
    <property type="term" value="P:fructose 6-phosphate metabolic process"/>
    <property type="evidence" value="ECO:0007669"/>
    <property type="project" value="InterPro"/>
</dbReference>
<protein>
    <recommendedName>
        <fullName evidence="4">6-phosphofructokinase</fullName>
        <ecNumber evidence="4">2.7.1.11</ecNumber>
    </recommendedName>
</protein>
<keyword evidence="8" id="KW-0547">Nucleotide-binding</keyword>
<evidence type="ECO:0000256" key="13">
    <source>
        <dbReference type="ARBA" id="ARBA00038478"/>
    </source>
</evidence>
<name>A0A0R2RDN7_9BACT</name>
<keyword evidence="11" id="KW-0460">Magnesium</keyword>
<dbReference type="GO" id="GO:0046872">
    <property type="term" value="F:metal ion binding"/>
    <property type="evidence" value="ECO:0007669"/>
    <property type="project" value="UniProtKB-KW"/>
</dbReference>
<dbReference type="InterPro" id="IPR000023">
    <property type="entry name" value="Phosphofructokinase_dom"/>
</dbReference>
<dbReference type="GO" id="GO:0005524">
    <property type="term" value="F:ATP binding"/>
    <property type="evidence" value="ECO:0007669"/>
    <property type="project" value="UniProtKB-KW"/>
</dbReference>
<accession>A0A0R2RDN7</accession>
<dbReference type="InterPro" id="IPR012003">
    <property type="entry name" value="ATP_PFK_prok-type"/>
</dbReference>
<comment type="caution">
    <text evidence="16">The sequence shown here is derived from an EMBL/GenBank/DDBJ whole genome shotgun (WGS) entry which is preliminary data.</text>
</comment>
<evidence type="ECO:0000256" key="9">
    <source>
        <dbReference type="ARBA" id="ARBA00022777"/>
    </source>
</evidence>
<evidence type="ECO:0000256" key="4">
    <source>
        <dbReference type="ARBA" id="ARBA00012055"/>
    </source>
</evidence>
<dbReference type="EMBL" id="LIBO01000284">
    <property type="protein sequence ID" value="KRO60485.1"/>
    <property type="molecule type" value="Genomic_DNA"/>
</dbReference>
<feature type="domain" description="Phosphofructokinase" evidence="15">
    <location>
        <begin position="4"/>
        <end position="279"/>
    </location>
</feature>
<dbReference type="SUPFAM" id="SSF53784">
    <property type="entry name" value="Phosphofructokinase"/>
    <property type="match status" value="1"/>
</dbReference>
<dbReference type="GO" id="GO:0003872">
    <property type="term" value="F:6-phosphofructokinase activity"/>
    <property type="evidence" value="ECO:0007669"/>
    <property type="project" value="UniProtKB-EC"/>
</dbReference>
<evidence type="ECO:0000256" key="1">
    <source>
        <dbReference type="ARBA" id="ARBA00001946"/>
    </source>
</evidence>
<sequence>MLKRIAVITSGGDSPGMNPAIRAIARTGVSLGIDVVGIQNGYQGIFDREFMPLGVIEVSGRIRDAGTILSTSRCLHFKEEKSQLQAIDILQKENIQALLVLGGDGSLAGAAALSKHGFRVLGLPCSIDNDLSGTEMSIGVDSCLNTVVHLIDMIKATAASHNRCFVIEVMGRNQGYLALMSAIASGSQIAVIPEFRYDMDKIIENLTRRRLRRHNNSVVVVAEGACSGQEFMNRLLEAGKNKLDQEVRLTVLGHLQRGSAPTFSDRFLATRMGEFAVLALNQGEHGSMVGLLRNRMNLTDLQEIKGHRPPLPADAIRLARNLGMEVGIPTEA</sequence>
<comment type="pathway">
    <text evidence="3">Carbohydrate degradation; glycolysis; D-glyceraldehyde 3-phosphate and glycerone phosphate from D-glucose: step 3/4.</text>
</comment>
<evidence type="ECO:0000256" key="6">
    <source>
        <dbReference type="ARBA" id="ARBA00022679"/>
    </source>
</evidence>
<dbReference type="PANTHER" id="PTHR13697">
    <property type="entry name" value="PHOSPHOFRUCTOKINASE"/>
    <property type="match status" value="1"/>
</dbReference>
<comment type="catalytic activity">
    <reaction evidence="14">
        <text>beta-D-fructose 6-phosphate + ATP = beta-D-fructose 1,6-bisphosphate + ADP + H(+)</text>
        <dbReference type="Rhea" id="RHEA:16109"/>
        <dbReference type="ChEBI" id="CHEBI:15378"/>
        <dbReference type="ChEBI" id="CHEBI:30616"/>
        <dbReference type="ChEBI" id="CHEBI:32966"/>
        <dbReference type="ChEBI" id="CHEBI:57634"/>
        <dbReference type="ChEBI" id="CHEBI:456216"/>
        <dbReference type="EC" id="2.7.1.11"/>
    </reaction>
</comment>
<dbReference type="PANTHER" id="PTHR13697:SF4">
    <property type="entry name" value="ATP-DEPENDENT 6-PHOSPHOFRUCTOKINASE"/>
    <property type="match status" value="1"/>
</dbReference>
<keyword evidence="9" id="KW-0418">Kinase</keyword>
<keyword evidence="12" id="KW-0324">Glycolysis</keyword>
<dbReference type="GO" id="GO:0016208">
    <property type="term" value="F:AMP binding"/>
    <property type="evidence" value="ECO:0007669"/>
    <property type="project" value="TreeGrafter"/>
</dbReference>
<dbReference type="GO" id="GO:0048029">
    <property type="term" value="F:monosaccharide binding"/>
    <property type="evidence" value="ECO:0007669"/>
    <property type="project" value="TreeGrafter"/>
</dbReference>
<evidence type="ECO:0000313" key="16">
    <source>
        <dbReference type="EMBL" id="KRO60485.1"/>
    </source>
</evidence>
<proteinExistence type="inferred from homology"/>
<evidence type="ECO:0000256" key="5">
    <source>
        <dbReference type="ARBA" id="ARBA00022490"/>
    </source>
</evidence>
<evidence type="ECO:0000256" key="12">
    <source>
        <dbReference type="ARBA" id="ARBA00023152"/>
    </source>
</evidence>
<dbReference type="Gene3D" id="3.40.50.450">
    <property type="match status" value="1"/>
</dbReference>
<dbReference type="Proteomes" id="UP000051269">
    <property type="component" value="Unassembled WGS sequence"/>
</dbReference>
<dbReference type="PRINTS" id="PR00476">
    <property type="entry name" value="PHFRCTKINASE"/>
</dbReference>
<dbReference type="PIRSF" id="PIRSF000532">
    <property type="entry name" value="ATP_PFK_prok"/>
    <property type="match status" value="1"/>
</dbReference>
<dbReference type="NCBIfam" id="NF002872">
    <property type="entry name" value="PRK03202.1"/>
    <property type="match status" value="1"/>
</dbReference>
<evidence type="ECO:0000256" key="14">
    <source>
        <dbReference type="ARBA" id="ARBA00048070"/>
    </source>
</evidence>
<reference evidence="16 17" key="1">
    <citation type="submission" date="2015-10" db="EMBL/GenBank/DDBJ databases">
        <title>Metagenome-Assembled Genomes uncover a global brackish microbiome.</title>
        <authorList>
            <person name="Hugerth L.W."/>
            <person name="Larsson J."/>
            <person name="Alneberg J."/>
            <person name="Lindh M.V."/>
            <person name="Legrand C."/>
            <person name="Pinhassi J."/>
            <person name="Andersson A.F."/>
        </authorList>
    </citation>
    <scope>NUCLEOTIDE SEQUENCE [LARGE SCALE GENOMIC DNA]</scope>
    <source>
        <strain evidence="16">BACL18 MAG-120507-bin52</strain>
    </source>
</reference>
<dbReference type="AlphaFoldDB" id="A0A0R2RDN7"/>
<gene>
    <name evidence="16" type="ORF">ABR82_02720</name>
</gene>
<evidence type="ECO:0000259" key="15">
    <source>
        <dbReference type="Pfam" id="PF00365"/>
    </source>
</evidence>
<evidence type="ECO:0000256" key="10">
    <source>
        <dbReference type="ARBA" id="ARBA00022840"/>
    </source>
</evidence>
<dbReference type="GO" id="GO:0005945">
    <property type="term" value="C:6-phosphofructokinase complex"/>
    <property type="evidence" value="ECO:0007669"/>
    <property type="project" value="TreeGrafter"/>
</dbReference>
<dbReference type="InterPro" id="IPR022953">
    <property type="entry name" value="ATP_PFK"/>
</dbReference>
<dbReference type="Gene3D" id="3.40.50.460">
    <property type="entry name" value="Phosphofructokinase domain"/>
    <property type="match status" value="1"/>
</dbReference>
<organism evidence="16 17">
    <name type="scientific">Verrucomicrobia subdivision 6 bacterium BACL9 MAG-120507-bin52</name>
    <dbReference type="NCBI Taxonomy" id="1655590"/>
    <lineage>
        <taxon>Bacteria</taxon>
        <taxon>Pseudomonadati</taxon>
        <taxon>Verrucomicrobiota</taxon>
        <taxon>Verrucomicrobiia</taxon>
        <taxon>Verrucomicrobiales</taxon>
        <taxon>Verrucomicrobia subdivision 6</taxon>
    </lineage>
</organism>
<dbReference type="GO" id="GO:0070095">
    <property type="term" value="F:fructose-6-phosphate binding"/>
    <property type="evidence" value="ECO:0007669"/>
    <property type="project" value="TreeGrafter"/>
</dbReference>
<dbReference type="FunFam" id="3.40.50.460:FF:000002">
    <property type="entry name" value="ATP-dependent 6-phosphofructokinase"/>
    <property type="match status" value="1"/>
</dbReference>
<evidence type="ECO:0000256" key="7">
    <source>
        <dbReference type="ARBA" id="ARBA00022723"/>
    </source>
</evidence>
<evidence type="ECO:0000256" key="2">
    <source>
        <dbReference type="ARBA" id="ARBA00004496"/>
    </source>
</evidence>
<keyword evidence="7" id="KW-0479">Metal-binding</keyword>
<dbReference type="GO" id="GO:0042802">
    <property type="term" value="F:identical protein binding"/>
    <property type="evidence" value="ECO:0007669"/>
    <property type="project" value="TreeGrafter"/>
</dbReference>
<evidence type="ECO:0000256" key="8">
    <source>
        <dbReference type="ARBA" id="ARBA00022741"/>
    </source>
</evidence>
<keyword evidence="10" id="KW-0067">ATP-binding</keyword>
<dbReference type="Pfam" id="PF00365">
    <property type="entry name" value="PFK"/>
    <property type="match status" value="1"/>
</dbReference>
<evidence type="ECO:0000313" key="17">
    <source>
        <dbReference type="Proteomes" id="UP000051269"/>
    </source>
</evidence>
<dbReference type="EC" id="2.7.1.11" evidence="4"/>